<feature type="domain" description="DUF4352" evidence="4">
    <location>
        <begin position="63"/>
        <end position="184"/>
    </location>
</feature>
<proteinExistence type="predicted"/>
<dbReference type="RefSeq" id="WP_068430172.1">
    <property type="nucleotide sequence ID" value="NZ_LVHI01000037.1"/>
</dbReference>
<dbReference type="AlphaFoldDB" id="A0A177Y829"/>
<gene>
    <name evidence="5" type="ORF">A3K89_10245</name>
</gene>
<protein>
    <submittedName>
        <fullName evidence="5">Mpr protein</fullName>
    </submittedName>
</protein>
<dbReference type="Gene3D" id="2.60.40.1240">
    <property type="match status" value="1"/>
</dbReference>
<dbReference type="Pfam" id="PF11611">
    <property type="entry name" value="DUF4352"/>
    <property type="match status" value="1"/>
</dbReference>
<accession>A0A177Y829</accession>
<evidence type="ECO:0000256" key="1">
    <source>
        <dbReference type="ARBA" id="ARBA00022729"/>
    </source>
</evidence>
<evidence type="ECO:0000256" key="3">
    <source>
        <dbReference type="SAM" id="Phobius"/>
    </source>
</evidence>
<keyword evidence="3" id="KW-0472">Membrane</keyword>
<keyword evidence="1" id="KW-0732">Signal</keyword>
<feature type="transmembrane region" description="Helical" evidence="3">
    <location>
        <begin position="21"/>
        <end position="38"/>
    </location>
</feature>
<dbReference type="InterPro" id="IPR029050">
    <property type="entry name" value="Immunoprotect_excell_Ig-like"/>
</dbReference>
<dbReference type="Proteomes" id="UP000077519">
    <property type="component" value="Unassembled WGS sequence"/>
</dbReference>
<evidence type="ECO:0000259" key="4">
    <source>
        <dbReference type="Pfam" id="PF11611"/>
    </source>
</evidence>
<comment type="caution">
    <text evidence="5">The sequence shown here is derived from an EMBL/GenBank/DDBJ whole genome shotgun (WGS) entry which is preliminary data.</text>
</comment>
<organism evidence="5 6">
    <name type="scientific">Rhodococcoides kyotonense</name>
    <dbReference type="NCBI Taxonomy" id="398843"/>
    <lineage>
        <taxon>Bacteria</taxon>
        <taxon>Bacillati</taxon>
        <taxon>Actinomycetota</taxon>
        <taxon>Actinomycetes</taxon>
        <taxon>Mycobacteriales</taxon>
        <taxon>Nocardiaceae</taxon>
        <taxon>Rhodococcoides</taxon>
    </lineage>
</organism>
<evidence type="ECO:0000313" key="6">
    <source>
        <dbReference type="Proteomes" id="UP000077519"/>
    </source>
</evidence>
<name>A0A177Y829_9NOCA</name>
<keyword evidence="6" id="KW-1185">Reference proteome</keyword>
<dbReference type="EMBL" id="LVHI01000037">
    <property type="protein sequence ID" value="OAK51657.1"/>
    <property type="molecule type" value="Genomic_DNA"/>
</dbReference>
<dbReference type="InterPro" id="IPR029051">
    <property type="entry name" value="DUF4352"/>
</dbReference>
<feature type="region of interest" description="Disordered" evidence="2">
    <location>
        <begin position="42"/>
        <end position="61"/>
    </location>
</feature>
<sequence length="189" mass="19743">MTTPQPVATEPKRNWFFRHKILTGILALIVLVIVVTAVNSGSGDTSTSSPGAPAPEATEPVVGLGTPVRDGKFEFVVTGAQPGVPSVGQDFLTETAQGEYVLVTMSVRNIGDQAQSFTTSAQKLLDGQGRQYSVDDMATIVLDQGIAFEQINPGNSIEATVVFDVPAGTVPAEIELHDSVFSGGVTIGL</sequence>
<keyword evidence="3" id="KW-1133">Transmembrane helix</keyword>
<evidence type="ECO:0000256" key="2">
    <source>
        <dbReference type="SAM" id="MobiDB-lite"/>
    </source>
</evidence>
<keyword evidence="3" id="KW-0812">Transmembrane</keyword>
<reference evidence="5 6" key="1">
    <citation type="submission" date="2016-03" db="EMBL/GenBank/DDBJ databases">
        <title>Genome sequence of Rhodococcus kyotonensis KB10.</title>
        <authorList>
            <person name="Jeong H."/>
            <person name="Hong C.E."/>
            <person name="Jo S.H."/>
            <person name="Park J.M."/>
        </authorList>
    </citation>
    <scope>NUCLEOTIDE SEQUENCE [LARGE SCALE GENOMIC DNA]</scope>
    <source>
        <strain evidence="5 6">KB10</strain>
    </source>
</reference>
<evidence type="ECO:0000313" key="5">
    <source>
        <dbReference type="EMBL" id="OAK51657.1"/>
    </source>
</evidence>